<dbReference type="RefSeq" id="WP_147048392.1">
    <property type="nucleotide sequence ID" value="NZ_BJZV01000026.1"/>
</dbReference>
<reference evidence="2 3" key="1">
    <citation type="submission" date="2019-07" db="EMBL/GenBank/DDBJ databases">
        <title>Whole genome shotgun sequence of Methylobacterium gnaphalii NBRC 107716.</title>
        <authorList>
            <person name="Hosoyama A."/>
            <person name="Uohara A."/>
            <person name="Ohji S."/>
            <person name="Ichikawa N."/>
        </authorList>
    </citation>
    <scope>NUCLEOTIDE SEQUENCE [LARGE SCALE GENOMIC DNA]</scope>
    <source>
        <strain evidence="2 3">NBRC 107716</strain>
    </source>
</reference>
<dbReference type="Proteomes" id="UP000321750">
    <property type="component" value="Unassembled WGS sequence"/>
</dbReference>
<evidence type="ECO:0000259" key="1">
    <source>
        <dbReference type="Pfam" id="PF13761"/>
    </source>
</evidence>
<comment type="caution">
    <text evidence="2">The sequence shown here is derived from an EMBL/GenBank/DDBJ whole genome shotgun (WGS) entry which is preliminary data.</text>
</comment>
<dbReference type="AlphaFoldDB" id="A0A512JPU8"/>
<feature type="domain" description="DUF4166" evidence="1">
    <location>
        <begin position="38"/>
        <end position="217"/>
    </location>
</feature>
<accession>A0A512JPU8</accession>
<name>A0A512JPU8_9HYPH</name>
<evidence type="ECO:0000313" key="2">
    <source>
        <dbReference type="EMBL" id="GEP11990.1"/>
    </source>
</evidence>
<gene>
    <name evidence="2" type="ORF">MGN01_38350</name>
</gene>
<sequence>MSALARCRSGQAAPAPAKTDLLDFRFRALIPEAQWASLPEAVRRRFSKRLPQGASAVYVGQVVSTRMSLAGWLLAQATRIIGSPLPLSRAAGMASVVSVTEDPQGGGQIWTRLYARPSGFPQMIHSAKRFTGPTGLEEHIGAGIGMRLSVGVEDRALVFRSRGYFFDVFGPRLVLPAWLSPGALSVTHAATSADAFRFTLDLRHPLLGPLIRQEAEFRDSKPLKSEL</sequence>
<dbReference type="InterPro" id="IPR025311">
    <property type="entry name" value="DUF4166"/>
</dbReference>
<keyword evidence="3" id="KW-1185">Reference proteome</keyword>
<dbReference type="EMBL" id="BJZV01000026">
    <property type="protein sequence ID" value="GEP11990.1"/>
    <property type="molecule type" value="Genomic_DNA"/>
</dbReference>
<dbReference type="Pfam" id="PF13761">
    <property type="entry name" value="DUF4166"/>
    <property type="match status" value="1"/>
</dbReference>
<protein>
    <recommendedName>
        <fullName evidence="1">DUF4166 domain-containing protein</fullName>
    </recommendedName>
</protein>
<evidence type="ECO:0000313" key="3">
    <source>
        <dbReference type="Proteomes" id="UP000321750"/>
    </source>
</evidence>
<dbReference type="OrthoDB" id="8844917at2"/>
<proteinExistence type="predicted"/>
<organism evidence="2 3">
    <name type="scientific">Methylobacterium gnaphalii</name>
    <dbReference type="NCBI Taxonomy" id="1010610"/>
    <lineage>
        <taxon>Bacteria</taxon>
        <taxon>Pseudomonadati</taxon>
        <taxon>Pseudomonadota</taxon>
        <taxon>Alphaproteobacteria</taxon>
        <taxon>Hyphomicrobiales</taxon>
        <taxon>Methylobacteriaceae</taxon>
        <taxon>Methylobacterium</taxon>
    </lineage>
</organism>